<evidence type="ECO:0000259" key="1">
    <source>
        <dbReference type="Pfam" id="PF18557"/>
    </source>
</evidence>
<dbReference type="EMBL" id="FOCO01000037">
    <property type="protein sequence ID" value="SEN98894.1"/>
    <property type="molecule type" value="Genomic_DNA"/>
</dbReference>
<accession>A0A1H8L181</accession>
<dbReference type="Pfam" id="PF18557">
    <property type="entry name" value="NepR"/>
    <property type="match status" value="1"/>
</dbReference>
<dbReference type="InterPro" id="IPR041649">
    <property type="entry name" value="NepR"/>
</dbReference>
<protein>
    <recommendedName>
        <fullName evidence="1">Anti-sigma factor NepR domain-containing protein</fullName>
    </recommendedName>
</protein>
<dbReference type="AlphaFoldDB" id="A0A1H8L181"/>
<keyword evidence="3" id="KW-1185">Reference proteome</keyword>
<evidence type="ECO:0000313" key="3">
    <source>
        <dbReference type="Proteomes" id="UP000183002"/>
    </source>
</evidence>
<gene>
    <name evidence="2" type="ORF">SAMN05216227_103722</name>
</gene>
<dbReference type="RefSeq" id="WP_175469307.1">
    <property type="nucleotide sequence ID" value="NZ_FOCO01000037.1"/>
</dbReference>
<sequence>MYGYVASKTPKDKVQQDIKANLKRVYDEVLNEPVPERFKALLAQLRDQDKAKKPDV</sequence>
<name>A0A1H8L181_9RHOB</name>
<reference evidence="2 3" key="1">
    <citation type="submission" date="2016-10" db="EMBL/GenBank/DDBJ databases">
        <authorList>
            <person name="de Groot N.N."/>
        </authorList>
    </citation>
    <scope>NUCLEOTIDE SEQUENCE [LARGE SCALE GENOMIC DNA]</scope>
    <source>
        <strain evidence="2 3">CGMCC 1.10836</strain>
    </source>
</reference>
<proteinExistence type="predicted"/>
<evidence type="ECO:0000313" key="2">
    <source>
        <dbReference type="EMBL" id="SEN98894.1"/>
    </source>
</evidence>
<feature type="domain" description="Anti-sigma factor NepR" evidence="1">
    <location>
        <begin position="15"/>
        <end position="49"/>
    </location>
</feature>
<dbReference type="STRING" id="1077947.SAMN05216227_103722"/>
<dbReference type="Proteomes" id="UP000183002">
    <property type="component" value="Unassembled WGS sequence"/>
</dbReference>
<organism evidence="2 3">
    <name type="scientific">Pseudorhodobacter antarcticus</name>
    <dbReference type="NCBI Taxonomy" id="1077947"/>
    <lineage>
        <taxon>Bacteria</taxon>
        <taxon>Pseudomonadati</taxon>
        <taxon>Pseudomonadota</taxon>
        <taxon>Alphaproteobacteria</taxon>
        <taxon>Rhodobacterales</taxon>
        <taxon>Paracoccaceae</taxon>
        <taxon>Pseudorhodobacter</taxon>
    </lineage>
</organism>